<keyword evidence="4" id="KW-1185">Reference proteome</keyword>
<feature type="region of interest" description="Disordered" evidence="1">
    <location>
        <begin position="701"/>
        <end position="902"/>
    </location>
</feature>
<feature type="region of interest" description="Disordered" evidence="1">
    <location>
        <begin position="632"/>
        <end position="659"/>
    </location>
</feature>
<feature type="region of interest" description="Disordered" evidence="1">
    <location>
        <begin position="450"/>
        <end position="521"/>
    </location>
</feature>
<gene>
    <name evidence="3" type="ORF">VKT23_000140</name>
</gene>
<organism evidence="3 4">
    <name type="scientific">Marasmiellus scandens</name>
    <dbReference type="NCBI Taxonomy" id="2682957"/>
    <lineage>
        <taxon>Eukaryota</taxon>
        <taxon>Fungi</taxon>
        <taxon>Dikarya</taxon>
        <taxon>Basidiomycota</taxon>
        <taxon>Agaricomycotina</taxon>
        <taxon>Agaricomycetes</taxon>
        <taxon>Agaricomycetidae</taxon>
        <taxon>Agaricales</taxon>
        <taxon>Marasmiineae</taxon>
        <taxon>Omphalotaceae</taxon>
        <taxon>Marasmiellus</taxon>
    </lineage>
</organism>
<evidence type="ECO:0000313" key="3">
    <source>
        <dbReference type="EMBL" id="KAK7472029.1"/>
    </source>
</evidence>
<feature type="compositionally biased region" description="Basic residues" evidence="1">
    <location>
        <begin position="495"/>
        <end position="511"/>
    </location>
</feature>
<feature type="compositionally biased region" description="Acidic residues" evidence="1">
    <location>
        <begin position="949"/>
        <end position="958"/>
    </location>
</feature>
<feature type="compositionally biased region" description="Acidic residues" evidence="1">
    <location>
        <begin position="783"/>
        <end position="798"/>
    </location>
</feature>
<feature type="domain" description="F-box" evidence="2">
    <location>
        <begin position="1"/>
        <end position="45"/>
    </location>
</feature>
<evidence type="ECO:0000313" key="4">
    <source>
        <dbReference type="Proteomes" id="UP001498398"/>
    </source>
</evidence>
<feature type="compositionally biased region" description="Basic residues" evidence="1">
    <location>
        <begin position="728"/>
        <end position="738"/>
    </location>
</feature>
<sequence length="1120" mass="124396">MLQTLPYDLLLYISLYLDLATINNLHLVCKFLYFSLTTRPVYRKLASDLLRRCRPLPLKGFQRIGDLSTEQFIHIVNKAWGYESAWRRRGPRALGDNFKGEEEGMKWDRNLSIWRPHLCNNYLDLPEQEVRDGLHTTRIHPSWYQIIHTPSTASPSTIHWLSPITSSYLLCSTKFGQVICWDIQRDTCLASWSPPSPSPTPRSSPWELWKCRVDFDSKTVWFVMARVIRSSYNDTRLTTFLLVRLSFTESTSGHAVPGHPPVFDEVMGFTTLGVVMNIFILDPGRGLISAFVWRERTNTIGLVVILEDEYVFVDTGIDCVMSSNWSCILFDENIVIHCEDSDAAFQHFYPLEMLKAYASPRPSSSFTTSSTSASTSTSGTSTPTTHLPTLTFSSPLLPYESLTKQFTFPSRRSLSLNGDKARLNMMDRQRYMQGLLEMLPGRVKNDVLDDDAETEAETEIETETDAYMDTADRDRSSRRRRRRQRMEGSSERPNGKRKTKPQRTRTRRKPERHPNPFPFPPWYPESAHFVRQWWPTLTSASTSQNTSFLSVSSNSNSTPTTPPSPTTSAPSQPRVSCTVLLLASHDPLTHTTKFVLAQHYFCVPLIGGRRIGFREPLPLPPLAPSTTGMTAEVNGETNGQGNGNGTEGGTRRRRREKPPYEMYYLNEHESLAKAKAKTREDGAEGYDSVVERCFGTYGIRYSDSTTAGASSSRGVGVGGASGSEKSRGKGRGNGKARGKGKERAHSSTSYFSSEDEEGDGGPGQVEYSTQSDPGSGSDSDYSGPEDDTESEAEEDSDTDPLKMWYLSDPFEVVCVHDAVDDEHEHDDHHSEGDHEAGEGFVPPPPSASTPTSTSTSTKPATLTPTDDATPESGGETTMTQAANGGEGQNHNAAAADQEDNHNMRPRPLIAVDFGHAVWVEYIYPSSSTVVLTGMNYGHEHDGHGHEWDDGSESEDGGADGEREREGEDEVVNQAIASALNQQEKDEGSESESESASSTSSMPPLVEPYSTRGRRRPRSSVPPDPDPDVKRLRFVTFPPYDGYGSVFIQDHDLSSHPTPRDTGKGKGKMHNRQGNMVGTPVTLPIPPELDLNKVETINLDQSQGAVILSVRDGRVFVVCYE</sequence>
<feature type="compositionally biased region" description="Basic and acidic residues" evidence="1">
    <location>
        <begin position="485"/>
        <end position="494"/>
    </location>
</feature>
<dbReference type="InterPro" id="IPR001810">
    <property type="entry name" value="F-box_dom"/>
</dbReference>
<protein>
    <recommendedName>
        <fullName evidence="2">F-box domain-containing protein</fullName>
    </recommendedName>
</protein>
<feature type="compositionally biased region" description="Basic and acidic residues" evidence="1">
    <location>
        <begin position="825"/>
        <end position="837"/>
    </location>
</feature>
<feature type="compositionally biased region" description="Acidic residues" evidence="1">
    <location>
        <begin position="450"/>
        <end position="466"/>
    </location>
</feature>
<feature type="region of interest" description="Disordered" evidence="1">
    <location>
        <begin position="1047"/>
        <end position="1081"/>
    </location>
</feature>
<feature type="compositionally biased region" description="Gly residues" evidence="1">
    <location>
        <begin position="638"/>
        <end position="648"/>
    </location>
</feature>
<evidence type="ECO:0000256" key="1">
    <source>
        <dbReference type="SAM" id="MobiDB-lite"/>
    </source>
</evidence>
<feature type="compositionally biased region" description="Low complexity" evidence="1">
    <location>
        <begin position="848"/>
        <end position="867"/>
    </location>
</feature>
<feature type="region of interest" description="Disordered" evidence="1">
    <location>
        <begin position="547"/>
        <end position="573"/>
    </location>
</feature>
<proteinExistence type="predicted"/>
<feature type="compositionally biased region" description="Low complexity" evidence="1">
    <location>
        <begin position="771"/>
        <end position="782"/>
    </location>
</feature>
<evidence type="ECO:0000259" key="2">
    <source>
        <dbReference type="PROSITE" id="PS50181"/>
    </source>
</evidence>
<dbReference type="InterPro" id="IPR036047">
    <property type="entry name" value="F-box-like_dom_sf"/>
</dbReference>
<dbReference type="PROSITE" id="PS50181">
    <property type="entry name" value="FBOX"/>
    <property type="match status" value="1"/>
</dbReference>
<feature type="compositionally biased region" description="Low complexity" evidence="1">
    <location>
        <begin position="704"/>
        <end position="714"/>
    </location>
</feature>
<dbReference type="SUPFAM" id="SSF81383">
    <property type="entry name" value="F-box domain"/>
    <property type="match status" value="1"/>
</dbReference>
<feature type="region of interest" description="Disordered" evidence="1">
    <location>
        <begin position="365"/>
        <end position="389"/>
    </location>
</feature>
<name>A0ABR1K3G9_9AGAR</name>
<dbReference type="Proteomes" id="UP001498398">
    <property type="component" value="Unassembled WGS sequence"/>
</dbReference>
<feature type="region of interest" description="Disordered" evidence="1">
    <location>
        <begin position="941"/>
        <end position="1030"/>
    </location>
</feature>
<feature type="compositionally biased region" description="Basic and acidic residues" evidence="1">
    <location>
        <begin position="1048"/>
        <end position="1063"/>
    </location>
</feature>
<accession>A0ABR1K3G9</accession>
<reference evidence="3 4" key="1">
    <citation type="submission" date="2024-01" db="EMBL/GenBank/DDBJ databases">
        <title>A draft genome for the cacao thread blight pathogen Marasmiellus scandens.</title>
        <authorList>
            <person name="Baruah I.K."/>
            <person name="Leung J."/>
            <person name="Bukari Y."/>
            <person name="Amoako-Attah I."/>
            <person name="Meinhardt L.W."/>
            <person name="Bailey B.A."/>
            <person name="Cohen S.P."/>
        </authorList>
    </citation>
    <scope>NUCLEOTIDE SEQUENCE [LARGE SCALE GENOMIC DNA]</scope>
    <source>
        <strain evidence="3 4">GH-19</strain>
    </source>
</reference>
<dbReference type="EMBL" id="JBANRG010000001">
    <property type="protein sequence ID" value="KAK7472029.1"/>
    <property type="molecule type" value="Genomic_DNA"/>
</dbReference>
<feature type="compositionally biased region" description="Low complexity" evidence="1">
    <location>
        <begin position="547"/>
        <end position="559"/>
    </location>
</feature>
<comment type="caution">
    <text evidence="3">The sequence shown here is derived from an EMBL/GenBank/DDBJ whole genome shotgun (WGS) entry which is preliminary data.</text>
</comment>